<evidence type="ECO:0000313" key="3">
    <source>
        <dbReference type="Proteomes" id="UP000800035"/>
    </source>
</evidence>
<protein>
    <submittedName>
        <fullName evidence="2">Uncharacterized protein</fullName>
    </submittedName>
</protein>
<dbReference type="EMBL" id="ML977011">
    <property type="protein sequence ID" value="KAF1952373.1"/>
    <property type="molecule type" value="Genomic_DNA"/>
</dbReference>
<keyword evidence="3" id="KW-1185">Reference proteome</keyword>
<evidence type="ECO:0000313" key="2">
    <source>
        <dbReference type="EMBL" id="KAF1952373.1"/>
    </source>
</evidence>
<reference evidence="2" key="1">
    <citation type="journal article" date="2020" name="Stud. Mycol.">
        <title>101 Dothideomycetes genomes: a test case for predicting lifestyles and emergence of pathogens.</title>
        <authorList>
            <person name="Haridas S."/>
            <person name="Albert R."/>
            <person name="Binder M."/>
            <person name="Bloem J."/>
            <person name="Labutti K."/>
            <person name="Salamov A."/>
            <person name="Andreopoulos B."/>
            <person name="Baker S."/>
            <person name="Barry K."/>
            <person name="Bills G."/>
            <person name="Bluhm B."/>
            <person name="Cannon C."/>
            <person name="Castanera R."/>
            <person name="Culley D."/>
            <person name="Daum C."/>
            <person name="Ezra D."/>
            <person name="Gonzalez J."/>
            <person name="Henrissat B."/>
            <person name="Kuo A."/>
            <person name="Liang C."/>
            <person name="Lipzen A."/>
            <person name="Lutzoni F."/>
            <person name="Magnuson J."/>
            <person name="Mondo S."/>
            <person name="Nolan M."/>
            <person name="Ohm R."/>
            <person name="Pangilinan J."/>
            <person name="Park H.-J."/>
            <person name="Ramirez L."/>
            <person name="Alfaro M."/>
            <person name="Sun H."/>
            <person name="Tritt A."/>
            <person name="Yoshinaga Y."/>
            <person name="Zwiers L.-H."/>
            <person name="Turgeon B."/>
            <person name="Goodwin S."/>
            <person name="Spatafora J."/>
            <person name="Crous P."/>
            <person name="Grigoriev I."/>
        </authorList>
    </citation>
    <scope>NUCLEOTIDE SEQUENCE</scope>
    <source>
        <strain evidence="2">CBS 675.92</strain>
    </source>
</reference>
<feature type="compositionally biased region" description="Basic and acidic residues" evidence="1">
    <location>
        <begin position="172"/>
        <end position="192"/>
    </location>
</feature>
<name>A0A6A5THN3_9PLEO</name>
<evidence type="ECO:0000256" key="1">
    <source>
        <dbReference type="SAM" id="MobiDB-lite"/>
    </source>
</evidence>
<dbReference type="AlphaFoldDB" id="A0A6A5THN3"/>
<dbReference type="Proteomes" id="UP000800035">
    <property type="component" value="Unassembled WGS sequence"/>
</dbReference>
<feature type="region of interest" description="Disordered" evidence="1">
    <location>
        <begin position="169"/>
        <end position="192"/>
    </location>
</feature>
<proteinExistence type="predicted"/>
<gene>
    <name evidence="2" type="ORF">CC80DRAFT_179552</name>
</gene>
<sequence>MTLYTHRHRMKPSMHSAEVTPSPSSNGGILHQEIQRLFPAIAAASVQSIPQKSKITCPITILLGRIEAFSNVGKALPESAVGEAISGEDFRTFWYTSDTHLRGSGHVRRKVGTKEELADVCLVWRLDAETTKELPLPDITVIFSLYVSRWKDTLPRSLGYGFGDFPGGGEKAGSEENQRFGRAREAVAGRVT</sequence>
<accession>A0A6A5THN3</accession>
<organism evidence="2 3">
    <name type="scientific">Byssothecium circinans</name>
    <dbReference type="NCBI Taxonomy" id="147558"/>
    <lineage>
        <taxon>Eukaryota</taxon>
        <taxon>Fungi</taxon>
        <taxon>Dikarya</taxon>
        <taxon>Ascomycota</taxon>
        <taxon>Pezizomycotina</taxon>
        <taxon>Dothideomycetes</taxon>
        <taxon>Pleosporomycetidae</taxon>
        <taxon>Pleosporales</taxon>
        <taxon>Massarineae</taxon>
        <taxon>Massarinaceae</taxon>
        <taxon>Byssothecium</taxon>
    </lineage>
</organism>
<feature type="region of interest" description="Disordered" evidence="1">
    <location>
        <begin position="1"/>
        <end position="24"/>
    </location>
</feature>
<feature type="compositionally biased region" description="Basic residues" evidence="1">
    <location>
        <begin position="1"/>
        <end position="12"/>
    </location>
</feature>